<protein>
    <submittedName>
        <fullName evidence="1">Uncharacterized protein</fullName>
    </submittedName>
</protein>
<dbReference type="EMBL" id="JAGMUU010000023">
    <property type="protein sequence ID" value="KAH7126412.1"/>
    <property type="molecule type" value="Genomic_DNA"/>
</dbReference>
<organism evidence="1 2">
    <name type="scientific">Dactylonectria estremocensis</name>
    <dbReference type="NCBI Taxonomy" id="1079267"/>
    <lineage>
        <taxon>Eukaryota</taxon>
        <taxon>Fungi</taxon>
        <taxon>Dikarya</taxon>
        <taxon>Ascomycota</taxon>
        <taxon>Pezizomycotina</taxon>
        <taxon>Sordariomycetes</taxon>
        <taxon>Hypocreomycetidae</taxon>
        <taxon>Hypocreales</taxon>
        <taxon>Nectriaceae</taxon>
        <taxon>Dactylonectria</taxon>
    </lineage>
</organism>
<dbReference type="Proteomes" id="UP000717696">
    <property type="component" value="Unassembled WGS sequence"/>
</dbReference>
<gene>
    <name evidence="1" type="ORF">B0J13DRAFT_148416</name>
</gene>
<proteinExistence type="predicted"/>
<evidence type="ECO:0000313" key="2">
    <source>
        <dbReference type="Proteomes" id="UP000717696"/>
    </source>
</evidence>
<comment type="caution">
    <text evidence="1">The sequence shown here is derived from an EMBL/GenBank/DDBJ whole genome shotgun (WGS) entry which is preliminary data.</text>
</comment>
<name>A0A9P9DWL7_9HYPO</name>
<accession>A0A9P9DWL7</accession>
<dbReference type="AlphaFoldDB" id="A0A9P9DWL7"/>
<sequence length="92" mass="10495">MSWPFSGRCRPRFPLAAAWLLRFSTTMALCWRHATLFGPRWPPQTSPHLHTCGGGGGGGDDRRRSRIPLWSFDDATCDPLWAEMGSFRFRLD</sequence>
<evidence type="ECO:0000313" key="1">
    <source>
        <dbReference type="EMBL" id="KAH7126412.1"/>
    </source>
</evidence>
<keyword evidence="2" id="KW-1185">Reference proteome</keyword>
<reference evidence="1" key="1">
    <citation type="journal article" date="2021" name="Nat. Commun.">
        <title>Genetic determinants of endophytism in the Arabidopsis root mycobiome.</title>
        <authorList>
            <person name="Mesny F."/>
            <person name="Miyauchi S."/>
            <person name="Thiergart T."/>
            <person name="Pickel B."/>
            <person name="Atanasova L."/>
            <person name="Karlsson M."/>
            <person name="Huettel B."/>
            <person name="Barry K.W."/>
            <person name="Haridas S."/>
            <person name="Chen C."/>
            <person name="Bauer D."/>
            <person name="Andreopoulos W."/>
            <person name="Pangilinan J."/>
            <person name="LaButti K."/>
            <person name="Riley R."/>
            <person name="Lipzen A."/>
            <person name="Clum A."/>
            <person name="Drula E."/>
            <person name="Henrissat B."/>
            <person name="Kohler A."/>
            <person name="Grigoriev I.V."/>
            <person name="Martin F.M."/>
            <person name="Hacquard S."/>
        </authorList>
    </citation>
    <scope>NUCLEOTIDE SEQUENCE</scope>
    <source>
        <strain evidence="1">MPI-CAGE-AT-0021</strain>
    </source>
</reference>